<dbReference type="Pfam" id="PF00042">
    <property type="entry name" value="Globin"/>
    <property type="match status" value="1"/>
</dbReference>
<proteinExistence type="evidence at transcript level"/>
<name>B8LND3_PICSI</name>
<evidence type="ECO:0000256" key="6">
    <source>
        <dbReference type="ARBA" id="ARBA00022617"/>
    </source>
</evidence>
<keyword evidence="5" id="KW-0963">Cytoplasm</keyword>
<dbReference type="AlphaFoldDB" id="B8LND3"/>
<dbReference type="PANTHER" id="PTHR22924">
    <property type="entry name" value="LEGHEMOGLOBIN-RELATED"/>
    <property type="match status" value="1"/>
</dbReference>
<evidence type="ECO:0000256" key="5">
    <source>
        <dbReference type="ARBA" id="ARBA00022490"/>
    </source>
</evidence>
<dbReference type="GO" id="GO:0005737">
    <property type="term" value="C:cytoplasm"/>
    <property type="evidence" value="ECO:0007669"/>
    <property type="project" value="UniProtKB-SubCell"/>
</dbReference>
<keyword evidence="6" id="KW-0349">Heme</keyword>
<keyword evidence="9" id="KW-0539">Nucleus</keyword>
<evidence type="ECO:0000256" key="3">
    <source>
        <dbReference type="ARBA" id="ARBA00007609"/>
    </source>
</evidence>
<dbReference type="EMBL" id="EF677333">
    <property type="protein sequence ID" value="ABR17163.1"/>
    <property type="molecule type" value="mRNA"/>
</dbReference>
<sequence length="250" mass="27821">MAAVYSIAVLPRGVNISASQNVHGTIKGQLLPVARHMNFCSSKASSHGGGIFGLQWSKTQRYGDSQMMLRKSPFILTSGNGSRVISGKRSRSTNVQTRAFSEEQEALVKKSWNAMKPNAPQLGFKFFLRVFEIAPSAKRLFSFLQDSDVPIEKNPKLKAHGLIVFKMTCESAVQLREKGTVTFSESNAKDMGKLHLTYGVLDEHFDVVKFCLLETIKDAVPDIWSPEMKIAWDEAYTQLAEAIKSEMKTV</sequence>
<evidence type="ECO:0000256" key="1">
    <source>
        <dbReference type="ARBA" id="ARBA00004123"/>
    </source>
</evidence>
<evidence type="ECO:0000256" key="2">
    <source>
        <dbReference type="ARBA" id="ARBA00004496"/>
    </source>
</evidence>
<dbReference type="PANTHER" id="PTHR22924:SF98">
    <property type="entry name" value="NON-SYMBIOTIC HEMOGLOBIN 3"/>
    <property type="match status" value="1"/>
</dbReference>
<evidence type="ECO:0000313" key="11">
    <source>
        <dbReference type="EMBL" id="ABR17163.1"/>
    </source>
</evidence>
<dbReference type="GO" id="GO:0046872">
    <property type="term" value="F:metal ion binding"/>
    <property type="evidence" value="ECO:0007669"/>
    <property type="project" value="UniProtKB-KW"/>
</dbReference>
<evidence type="ECO:0000256" key="7">
    <source>
        <dbReference type="ARBA" id="ARBA00022723"/>
    </source>
</evidence>
<dbReference type="PRINTS" id="PR00188">
    <property type="entry name" value="PLANTGLOBIN"/>
</dbReference>
<dbReference type="CDD" id="cd14784">
    <property type="entry name" value="class1_nsHb-like"/>
    <property type="match status" value="1"/>
</dbReference>
<dbReference type="GO" id="GO:0005634">
    <property type="term" value="C:nucleus"/>
    <property type="evidence" value="ECO:0007669"/>
    <property type="project" value="UniProtKB-SubCell"/>
</dbReference>
<evidence type="ECO:0000256" key="8">
    <source>
        <dbReference type="ARBA" id="ARBA00023004"/>
    </source>
</evidence>
<dbReference type="Gene3D" id="1.10.490.10">
    <property type="entry name" value="Globins"/>
    <property type="match status" value="1"/>
</dbReference>
<protein>
    <recommendedName>
        <fullName evidence="10">Globin domain-containing protein</fullName>
    </recommendedName>
</protein>
<accession>B8LND3</accession>
<dbReference type="InterPro" id="IPR001032">
    <property type="entry name" value="Leghaemoglobin-like"/>
</dbReference>
<organism evidence="11">
    <name type="scientific">Picea sitchensis</name>
    <name type="common">Sitka spruce</name>
    <name type="synonym">Pinus sitchensis</name>
    <dbReference type="NCBI Taxonomy" id="3332"/>
    <lineage>
        <taxon>Eukaryota</taxon>
        <taxon>Viridiplantae</taxon>
        <taxon>Streptophyta</taxon>
        <taxon>Embryophyta</taxon>
        <taxon>Tracheophyta</taxon>
        <taxon>Spermatophyta</taxon>
        <taxon>Pinopsida</taxon>
        <taxon>Pinidae</taxon>
        <taxon>Conifers I</taxon>
        <taxon>Pinales</taxon>
        <taxon>Pinaceae</taxon>
        <taxon>Picea</taxon>
    </lineage>
</organism>
<comment type="similarity">
    <text evidence="3">Belongs to the plant globin family.</text>
</comment>
<evidence type="ECO:0000256" key="9">
    <source>
        <dbReference type="ARBA" id="ARBA00023242"/>
    </source>
</evidence>
<dbReference type="GO" id="GO:0019825">
    <property type="term" value="F:oxygen binding"/>
    <property type="evidence" value="ECO:0007669"/>
    <property type="project" value="InterPro"/>
</dbReference>
<dbReference type="PROSITE" id="PS01033">
    <property type="entry name" value="GLOBIN"/>
    <property type="match status" value="1"/>
</dbReference>
<dbReference type="InterPro" id="IPR012292">
    <property type="entry name" value="Globin/Proto"/>
</dbReference>
<dbReference type="InterPro" id="IPR009050">
    <property type="entry name" value="Globin-like_sf"/>
</dbReference>
<dbReference type="GO" id="GO:0020037">
    <property type="term" value="F:heme binding"/>
    <property type="evidence" value="ECO:0007669"/>
    <property type="project" value="InterPro"/>
</dbReference>
<feature type="domain" description="Globin" evidence="10">
    <location>
        <begin position="99"/>
        <end position="248"/>
    </location>
</feature>
<dbReference type="InterPro" id="IPR000971">
    <property type="entry name" value="Globin"/>
</dbReference>
<keyword evidence="7" id="KW-0479">Metal-binding</keyword>
<reference evidence="11" key="1">
    <citation type="submission" date="2007-06" db="EMBL/GenBank/DDBJ databases">
        <title>Full length cDNA sequences from Sitka Spruce (Picea sitchensis).</title>
        <authorList>
            <person name="Ralph S.G."/>
            <person name="Chun H.E."/>
            <person name="Liao N."/>
            <person name="Ali J."/>
            <person name="Reid K."/>
            <person name="Kolosova N."/>
            <person name="Cooper N."/>
            <person name="Cullis C."/>
            <person name="Jancsik S."/>
            <person name="Moore R."/>
            <person name="Mayo M."/>
            <person name="Wagner S."/>
            <person name="Holt R.A."/>
            <person name="Jones S.J.M."/>
            <person name="Marra M.A."/>
            <person name="Ritland C.E."/>
            <person name="Ritland K."/>
            <person name="Bohlmann J."/>
        </authorList>
    </citation>
    <scope>NUCLEOTIDE SEQUENCE</scope>
    <source>
        <tissue evidence="11">Green portion of the leader tissue</tissue>
    </source>
</reference>
<keyword evidence="8" id="KW-0408">Iron</keyword>
<comment type="subcellular location">
    <subcellularLocation>
        <location evidence="2">Cytoplasm</location>
    </subcellularLocation>
    <subcellularLocation>
        <location evidence="1">Nucleus</location>
    </subcellularLocation>
</comment>
<dbReference type="SUPFAM" id="SSF46458">
    <property type="entry name" value="Globin-like"/>
    <property type="match status" value="1"/>
</dbReference>
<comment type="subunit">
    <text evidence="4">Homodimer.</text>
</comment>
<evidence type="ECO:0000256" key="4">
    <source>
        <dbReference type="ARBA" id="ARBA00011738"/>
    </source>
</evidence>
<evidence type="ECO:0000259" key="10">
    <source>
        <dbReference type="PROSITE" id="PS01033"/>
    </source>
</evidence>